<evidence type="ECO:0000313" key="3">
    <source>
        <dbReference type="Proteomes" id="UP001623348"/>
    </source>
</evidence>
<gene>
    <name evidence="2" type="ORF">GRJ2_002973300</name>
</gene>
<dbReference type="SUPFAM" id="SSF56672">
    <property type="entry name" value="DNA/RNA polymerases"/>
    <property type="match status" value="1"/>
</dbReference>
<proteinExistence type="predicted"/>
<sequence length="368" mass="41414">MGPDGIHPRVLRMLTEELAKPLSIIYQQSWLTGEVPDDWRLANVMPIYKKGPKEDLGNYRPVSLTLVPGKIMEQFILSMLTRHVQDNQGIRPSQHGFMKGRSCLTNLISFYDQVTHLVDEGKAVDVIYLDFSKAFDTVSHSILLEKLADHGLDRCTLCWVKNWLEGRAQKVVKNGVKSSWWSVTSGVPQGSVLGPVLFSIFINDLDEGIECALSEFADDTKLGRSVDLLEGRKALQRDLDRLDQWAEANCMRLGEELLESCLVEKDLGVLVDNWLNMSQQCAQVAKKANSILACMRNSVASMTTREVIIPLYSALVRPHLDYCVQFWAPHYKTDIEVLECVQRRATKLMKTCRHGTSGHGLVGMVVLV</sequence>
<dbReference type="EMBL" id="BAAFJT010000040">
    <property type="protein sequence ID" value="GAB0205077.1"/>
    <property type="molecule type" value="Genomic_DNA"/>
</dbReference>
<dbReference type="InterPro" id="IPR000477">
    <property type="entry name" value="RT_dom"/>
</dbReference>
<comment type="caution">
    <text evidence="2">The sequence shown here is derived from an EMBL/GenBank/DDBJ whole genome shotgun (WGS) entry which is preliminary data.</text>
</comment>
<dbReference type="InterPro" id="IPR043502">
    <property type="entry name" value="DNA/RNA_pol_sf"/>
</dbReference>
<dbReference type="PROSITE" id="PS50878">
    <property type="entry name" value="RT_POL"/>
    <property type="match status" value="1"/>
</dbReference>
<organism evidence="2 3">
    <name type="scientific">Grus japonensis</name>
    <name type="common">Japanese crane</name>
    <name type="synonym">Red-crowned crane</name>
    <dbReference type="NCBI Taxonomy" id="30415"/>
    <lineage>
        <taxon>Eukaryota</taxon>
        <taxon>Metazoa</taxon>
        <taxon>Chordata</taxon>
        <taxon>Craniata</taxon>
        <taxon>Vertebrata</taxon>
        <taxon>Euteleostomi</taxon>
        <taxon>Archelosauria</taxon>
        <taxon>Archosauria</taxon>
        <taxon>Dinosauria</taxon>
        <taxon>Saurischia</taxon>
        <taxon>Theropoda</taxon>
        <taxon>Coelurosauria</taxon>
        <taxon>Aves</taxon>
        <taxon>Neognathae</taxon>
        <taxon>Neoaves</taxon>
        <taxon>Gruiformes</taxon>
        <taxon>Gruidae</taxon>
        <taxon>Grus</taxon>
    </lineage>
</organism>
<name>A0ABC9Y8M3_GRUJA</name>
<protein>
    <submittedName>
        <fullName evidence="2">Mitochondrial enolase superfamily member 1</fullName>
    </submittedName>
</protein>
<dbReference type="Proteomes" id="UP001623348">
    <property type="component" value="Unassembled WGS sequence"/>
</dbReference>
<dbReference type="CDD" id="cd01650">
    <property type="entry name" value="RT_nLTR_like"/>
    <property type="match status" value="1"/>
</dbReference>
<evidence type="ECO:0000259" key="1">
    <source>
        <dbReference type="PROSITE" id="PS50878"/>
    </source>
</evidence>
<keyword evidence="3" id="KW-1185">Reference proteome</keyword>
<dbReference type="AlphaFoldDB" id="A0ABC9Y8M3"/>
<dbReference type="Pfam" id="PF00078">
    <property type="entry name" value="RVT_1"/>
    <property type="match status" value="1"/>
</dbReference>
<reference evidence="2 3" key="1">
    <citation type="submission" date="2024-06" db="EMBL/GenBank/DDBJ databases">
        <title>The draft genome of Grus japonensis, version 3.</title>
        <authorList>
            <person name="Nabeshima K."/>
            <person name="Suzuki S."/>
            <person name="Onuma M."/>
        </authorList>
    </citation>
    <scope>NUCLEOTIDE SEQUENCE [LARGE SCALE GENOMIC DNA]</scope>
    <source>
        <strain evidence="2 3">451A</strain>
    </source>
</reference>
<feature type="domain" description="Reverse transcriptase" evidence="1">
    <location>
        <begin position="28"/>
        <end position="279"/>
    </location>
</feature>
<accession>A0ABC9Y8M3</accession>
<dbReference type="PANTHER" id="PTHR33332">
    <property type="entry name" value="REVERSE TRANSCRIPTASE DOMAIN-CONTAINING PROTEIN"/>
    <property type="match status" value="1"/>
</dbReference>
<evidence type="ECO:0000313" key="2">
    <source>
        <dbReference type="EMBL" id="GAB0205077.1"/>
    </source>
</evidence>